<dbReference type="RefSeq" id="WP_183316542.1">
    <property type="nucleotide sequence ID" value="NZ_JACIEN010000002.1"/>
</dbReference>
<dbReference type="Proteomes" id="UP000577362">
    <property type="component" value="Unassembled WGS sequence"/>
</dbReference>
<dbReference type="AlphaFoldDB" id="A0A840BUB5"/>
<gene>
    <name evidence="2" type="ORF">GGR16_002080</name>
</gene>
<keyword evidence="3" id="KW-1185">Reference proteome</keyword>
<evidence type="ECO:0000256" key="1">
    <source>
        <dbReference type="SAM" id="MobiDB-lite"/>
    </source>
</evidence>
<proteinExistence type="predicted"/>
<accession>A0A840BUB5</accession>
<evidence type="ECO:0000313" key="3">
    <source>
        <dbReference type="Proteomes" id="UP000577362"/>
    </source>
</evidence>
<comment type="caution">
    <text evidence="2">The sequence shown here is derived from an EMBL/GenBank/DDBJ whole genome shotgun (WGS) entry which is preliminary data.</text>
</comment>
<reference evidence="2 3" key="1">
    <citation type="submission" date="2020-08" db="EMBL/GenBank/DDBJ databases">
        <title>Genomic Encyclopedia of Type Strains, Phase IV (KMG-IV): sequencing the most valuable type-strain genomes for metagenomic binning, comparative biology and taxonomic classification.</title>
        <authorList>
            <person name="Goeker M."/>
        </authorList>
    </citation>
    <scope>NUCLEOTIDE SEQUENCE [LARGE SCALE GENOMIC DNA]</scope>
    <source>
        <strain evidence="2 3">DSM 103737</strain>
    </source>
</reference>
<dbReference type="EMBL" id="JACIEN010000002">
    <property type="protein sequence ID" value="MBB4017051.1"/>
    <property type="molecule type" value="Genomic_DNA"/>
</dbReference>
<organism evidence="2 3">
    <name type="scientific">Chelatococcus caeni</name>
    <dbReference type="NCBI Taxonomy" id="1348468"/>
    <lineage>
        <taxon>Bacteria</taxon>
        <taxon>Pseudomonadati</taxon>
        <taxon>Pseudomonadota</taxon>
        <taxon>Alphaproteobacteria</taxon>
        <taxon>Hyphomicrobiales</taxon>
        <taxon>Chelatococcaceae</taxon>
        <taxon>Chelatococcus</taxon>
    </lineage>
</organism>
<name>A0A840BUB5_9HYPH</name>
<protein>
    <submittedName>
        <fullName evidence="2">Uncharacterized protein</fullName>
    </submittedName>
</protein>
<feature type="region of interest" description="Disordered" evidence="1">
    <location>
        <begin position="105"/>
        <end position="125"/>
    </location>
</feature>
<sequence length="220" mass="23892">MTDHEIDDILARLDGQRADPAEAQRLAEAIVRSELPHAPKWLVGILARPVMREILAAREATRATFRERARAILRITPREHVDHAMPLAGDPTISAEEAIRRAKTLAAAAPGAGDDRRGDLPPTPSLQQAVADHAQEVTSGSWPLAVRLAVIEQAIERTTKRLGYRDEILVERVRRCLLHDAAEAHFHAARDLALDETVPLASALAVLDALAAKSGGGRPN</sequence>
<evidence type="ECO:0000313" key="2">
    <source>
        <dbReference type="EMBL" id="MBB4017051.1"/>
    </source>
</evidence>